<dbReference type="GO" id="GO:0010295">
    <property type="term" value="F:(+)-abscisic acid 8'-hydroxylase activity"/>
    <property type="evidence" value="ECO:0007669"/>
    <property type="project" value="UniProtKB-EC"/>
</dbReference>
<comment type="pathway">
    <text evidence="14">Plant hormone degradation; abscisic acid degradation.</text>
</comment>
<proteinExistence type="inferred from homology"/>
<comment type="catalytic activity">
    <reaction evidence="12">
        <text>2-cis-(+)-abscisate + reduced [NADPH--hemoprotein reductase] + O2 = (+)-8'-hydroxyabscisate + oxidized [NADPH--hemoprotein reductase] + H2O + H(+)</text>
        <dbReference type="Rhea" id="RHEA:12897"/>
        <dbReference type="Rhea" id="RHEA-COMP:11964"/>
        <dbReference type="Rhea" id="RHEA-COMP:11965"/>
        <dbReference type="ChEBI" id="CHEBI:15377"/>
        <dbReference type="ChEBI" id="CHEBI:15378"/>
        <dbReference type="ChEBI" id="CHEBI:15379"/>
        <dbReference type="ChEBI" id="CHEBI:37569"/>
        <dbReference type="ChEBI" id="CHEBI:57618"/>
        <dbReference type="ChEBI" id="CHEBI:58210"/>
        <dbReference type="ChEBI" id="CHEBI:58490"/>
        <dbReference type="EC" id="1.14.14.137"/>
    </reaction>
</comment>
<dbReference type="PROSITE" id="PS00086">
    <property type="entry name" value="CYTOCHROME_P450"/>
    <property type="match status" value="1"/>
</dbReference>
<sequence length="527" mass="60455">MEISCSIIIFTSLALALFSYLVIRKRGKQMRKLPLPPGSMGLPYIGETFQLYSQDPNVFFASRLKKYGEIFKTHVLGYPCVMLASPEAARMVLVSEAHLFKPTYPRSKEQMIGPWALFFHQDDYHARIRKLVQASLSPESLRGLVHQIEGTATAILRSWDGHVLSTFQVMKKLSFHVGILVIFGRHLSEQRKKALENNYFIVDKGYNSFPTNFPGTLFSNAIKARKRLREILDEIMKESREKEAVVEKDLLSCFVEWRDEKGEQLRDEQISDNIIGVLFAAQDTTASVLTWIVKYLNDNPKLLMEVKAEQMAIYESNGCGRQPLTWAQTRSMPLTHRVILESLRMASIISFTFREAVVDVEYKGYLIPKGWKVMPLFRNIHHNSEFYSDPEKFDSSRFEVSPKPNTFMPFGNGVHSCPGNEIAKLEMFSFIHHLVTQYRLALNWKDNGTISSTCMYSRWLGLTIRWSIVHSLFPSTVSPSDFGVQSTYEIVRASDKQVLEEMPRRTACNKTWHICVCLAIFTSTTPK</sequence>
<keyword evidence="10 17" id="KW-0503">Monooxygenase</keyword>
<dbReference type="InterPro" id="IPR017972">
    <property type="entry name" value="Cyt_P450_CS"/>
</dbReference>
<evidence type="ECO:0000256" key="10">
    <source>
        <dbReference type="ARBA" id="ARBA00023033"/>
    </source>
</evidence>
<keyword evidence="11 19" id="KW-0472">Membrane</keyword>
<comment type="function">
    <text evidence="13">Involved in the oxidative degradation of abscisic acid.</text>
</comment>
<dbReference type="GO" id="GO:0020037">
    <property type="term" value="F:heme binding"/>
    <property type="evidence" value="ECO:0007669"/>
    <property type="project" value="InterPro"/>
</dbReference>
<evidence type="ECO:0000256" key="14">
    <source>
        <dbReference type="ARBA" id="ARBA00060633"/>
    </source>
</evidence>
<dbReference type="FunFam" id="1.10.630.10:FF:000014">
    <property type="entry name" value="Abscisic acid 8"/>
    <property type="match status" value="1"/>
</dbReference>
<evidence type="ECO:0000256" key="4">
    <source>
        <dbReference type="ARBA" id="ARBA00022617"/>
    </source>
</evidence>
<dbReference type="EMBL" id="JAGFBR010000766">
    <property type="protein sequence ID" value="KAH0435569.1"/>
    <property type="molecule type" value="Genomic_DNA"/>
</dbReference>
<dbReference type="Pfam" id="PF00067">
    <property type="entry name" value="p450"/>
    <property type="match status" value="1"/>
</dbReference>
<dbReference type="Gene3D" id="1.10.630.10">
    <property type="entry name" value="Cytochrome P450"/>
    <property type="match status" value="1"/>
</dbReference>
<evidence type="ECO:0000256" key="17">
    <source>
        <dbReference type="RuleBase" id="RU000461"/>
    </source>
</evidence>
<gene>
    <name evidence="20" type="ORF">IEQ34_026576</name>
</gene>
<comment type="caution">
    <text evidence="20">The sequence shown here is derived from an EMBL/GenBank/DDBJ whole genome shotgun (WGS) entry which is preliminary data.</text>
</comment>
<evidence type="ECO:0000256" key="18">
    <source>
        <dbReference type="SAM" id="Coils"/>
    </source>
</evidence>
<keyword evidence="5 19" id="KW-0812">Transmembrane</keyword>
<dbReference type="InterPro" id="IPR001128">
    <property type="entry name" value="Cyt_P450"/>
</dbReference>
<evidence type="ECO:0000256" key="5">
    <source>
        <dbReference type="ARBA" id="ARBA00022692"/>
    </source>
</evidence>
<dbReference type="SUPFAM" id="SSF48264">
    <property type="entry name" value="Cytochrome P450"/>
    <property type="match status" value="1"/>
</dbReference>
<dbReference type="PRINTS" id="PR00385">
    <property type="entry name" value="P450"/>
</dbReference>
<dbReference type="EC" id="1.14.14.137" evidence="15"/>
<comment type="similarity">
    <text evidence="3 17">Belongs to the cytochrome P450 family.</text>
</comment>
<dbReference type="GO" id="GO:0016020">
    <property type="term" value="C:membrane"/>
    <property type="evidence" value="ECO:0007669"/>
    <property type="project" value="UniProtKB-SubCell"/>
</dbReference>
<evidence type="ECO:0000256" key="3">
    <source>
        <dbReference type="ARBA" id="ARBA00010617"/>
    </source>
</evidence>
<evidence type="ECO:0000256" key="6">
    <source>
        <dbReference type="ARBA" id="ARBA00022723"/>
    </source>
</evidence>
<evidence type="ECO:0000256" key="16">
    <source>
        <dbReference type="PIRSR" id="PIRSR602401-1"/>
    </source>
</evidence>
<comment type="cofactor">
    <cofactor evidence="1 16">
        <name>heme</name>
        <dbReference type="ChEBI" id="CHEBI:30413"/>
    </cofactor>
</comment>
<evidence type="ECO:0000256" key="7">
    <source>
        <dbReference type="ARBA" id="ARBA00022989"/>
    </source>
</evidence>
<dbReference type="CDD" id="cd11043">
    <property type="entry name" value="CYP90-like"/>
    <property type="match status" value="1"/>
</dbReference>
<dbReference type="AlphaFoldDB" id="A0AAV7FMI6"/>
<dbReference type="InterPro" id="IPR002401">
    <property type="entry name" value="Cyt_P450_E_grp-I"/>
</dbReference>
<keyword evidence="8 17" id="KW-0560">Oxidoreductase</keyword>
<feature type="transmembrane region" description="Helical" evidence="19">
    <location>
        <begin position="6"/>
        <end position="23"/>
    </location>
</feature>
<evidence type="ECO:0000256" key="9">
    <source>
        <dbReference type="ARBA" id="ARBA00023004"/>
    </source>
</evidence>
<evidence type="ECO:0000256" key="1">
    <source>
        <dbReference type="ARBA" id="ARBA00001971"/>
    </source>
</evidence>
<dbReference type="GO" id="GO:0016125">
    <property type="term" value="P:sterol metabolic process"/>
    <property type="evidence" value="ECO:0007669"/>
    <property type="project" value="TreeGrafter"/>
</dbReference>
<protein>
    <recommendedName>
        <fullName evidence="15">(+)-abscisic acid 8'-hydroxylase</fullName>
        <ecNumber evidence="15">1.14.14.137</ecNumber>
    </recommendedName>
</protein>
<evidence type="ECO:0000256" key="12">
    <source>
        <dbReference type="ARBA" id="ARBA00050609"/>
    </source>
</evidence>
<keyword evidence="4 16" id="KW-0349">Heme</keyword>
<evidence type="ECO:0000256" key="19">
    <source>
        <dbReference type="SAM" id="Phobius"/>
    </source>
</evidence>
<reference evidence="20 21" key="1">
    <citation type="journal article" date="2021" name="Hortic Res">
        <title>Chromosome-scale assembly of the Dendrobium chrysotoxum genome enhances the understanding of orchid evolution.</title>
        <authorList>
            <person name="Zhang Y."/>
            <person name="Zhang G.Q."/>
            <person name="Zhang D."/>
            <person name="Liu X.D."/>
            <person name="Xu X.Y."/>
            <person name="Sun W.H."/>
            <person name="Yu X."/>
            <person name="Zhu X."/>
            <person name="Wang Z.W."/>
            <person name="Zhao X."/>
            <person name="Zhong W.Y."/>
            <person name="Chen H."/>
            <person name="Yin W.L."/>
            <person name="Huang T."/>
            <person name="Niu S.C."/>
            <person name="Liu Z.J."/>
        </authorList>
    </citation>
    <scope>NUCLEOTIDE SEQUENCE [LARGE SCALE GENOMIC DNA]</scope>
    <source>
        <strain evidence="20">Lindl</strain>
    </source>
</reference>
<dbReference type="PRINTS" id="PR00463">
    <property type="entry name" value="EP450I"/>
</dbReference>
<evidence type="ECO:0000256" key="8">
    <source>
        <dbReference type="ARBA" id="ARBA00023002"/>
    </source>
</evidence>
<accession>A0AAV7FMI6</accession>
<dbReference type="PANTHER" id="PTHR24286">
    <property type="entry name" value="CYTOCHROME P450 26"/>
    <property type="match status" value="1"/>
</dbReference>
<dbReference type="PANTHER" id="PTHR24286:SF376">
    <property type="entry name" value="ABSCISIC ACID 8'-HYDROXYLASE 4"/>
    <property type="match status" value="1"/>
</dbReference>
<dbReference type="GO" id="GO:0005506">
    <property type="term" value="F:iron ion binding"/>
    <property type="evidence" value="ECO:0007669"/>
    <property type="project" value="InterPro"/>
</dbReference>
<dbReference type="Proteomes" id="UP000775213">
    <property type="component" value="Unassembled WGS sequence"/>
</dbReference>
<keyword evidence="7 19" id="KW-1133">Transmembrane helix</keyword>
<organism evidence="20 21">
    <name type="scientific">Dendrobium chrysotoxum</name>
    <name type="common">Orchid</name>
    <dbReference type="NCBI Taxonomy" id="161865"/>
    <lineage>
        <taxon>Eukaryota</taxon>
        <taxon>Viridiplantae</taxon>
        <taxon>Streptophyta</taxon>
        <taxon>Embryophyta</taxon>
        <taxon>Tracheophyta</taxon>
        <taxon>Spermatophyta</taxon>
        <taxon>Magnoliopsida</taxon>
        <taxon>Liliopsida</taxon>
        <taxon>Asparagales</taxon>
        <taxon>Orchidaceae</taxon>
        <taxon>Epidendroideae</taxon>
        <taxon>Malaxideae</taxon>
        <taxon>Dendrobiinae</taxon>
        <taxon>Dendrobium</taxon>
    </lineage>
</organism>
<evidence type="ECO:0000256" key="15">
    <source>
        <dbReference type="ARBA" id="ARBA00066338"/>
    </source>
</evidence>
<evidence type="ECO:0000256" key="11">
    <source>
        <dbReference type="ARBA" id="ARBA00023136"/>
    </source>
</evidence>
<evidence type="ECO:0000313" key="21">
    <source>
        <dbReference type="Proteomes" id="UP000775213"/>
    </source>
</evidence>
<keyword evidence="21" id="KW-1185">Reference proteome</keyword>
<evidence type="ECO:0000313" key="20">
    <source>
        <dbReference type="EMBL" id="KAH0435569.1"/>
    </source>
</evidence>
<evidence type="ECO:0000256" key="2">
    <source>
        <dbReference type="ARBA" id="ARBA00004167"/>
    </source>
</evidence>
<comment type="subcellular location">
    <subcellularLocation>
        <location evidence="2">Membrane</location>
        <topology evidence="2">Single-pass membrane protein</topology>
    </subcellularLocation>
</comment>
<keyword evidence="18" id="KW-0175">Coiled coil</keyword>
<feature type="coiled-coil region" evidence="18">
    <location>
        <begin position="221"/>
        <end position="248"/>
    </location>
</feature>
<name>A0AAV7FMI6_DENCH</name>
<dbReference type="InterPro" id="IPR036396">
    <property type="entry name" value="Cyt_P450_sf"/>
</dbReference>
<keyword evidence="9 16" id="KW-0408">Iron</keyword>
<evidence type="ECO:0000256" key="13">
    <source>
        <dbReference type="ARBA" id="ARBA00057905"/>
    </source>
</evidence>
<feature type="binding site" description="axial binding residue" evidence="16">
    <location>
        <position position="417"/>
    </location>
    <ligand>
        <name>heme</name>
        <dbReference type="ChEBI" id="CHEBI:30413"/>
    </ligand>
    <ligandPart>
        <name>Fe</name>
        <dbReference type="ChEBI" id="CHEBI:18248"/>
    </ligandPart>
</feature>
<keyword evidence="6 16" id="KW-0479">Metal-binding</keyword>